<dbReference type="SUPFAM" id="SSF47384">
    <property type="entry name" value="Homodimeric domain of signal transducing histidine kinase"/>
    <property type="match status" value="1"/>
</dbReference>
<evidence type="ECO:0000313" key="11">
    <source>
        <dbReference type="Proteomes" id="UP001207337"/>
    </source>
</evidence>
<evidence type="ECO:0000256" key="6">
    <source>
        <dbReference type="ARBA" id="ARBA00023012"/>
    </source>
</evidence>
<dbReference type="Gene3D" id="3.30.565.10">
    <property type="entry name" value="Histidine kinase-like ATPase, C-terminal domain"/>
    <property type="match status" value="1"/>
</dbReference>
<dbReference type="PANTHER" id="PTHR43711:SF1">
    <property type="entry name" value="HISTIDINE KINASE 1"/>
    <property type="match status" value="1"/>
</dbReference>
<gene>
    <name evidence="10" type="ORF">LQ318_08675</name>
</gene>
<evidence type="ECO:0000256" key="8">
    <source>
        <dbReference type="SAM" id="Phobius"/>
    </source>
</evidence>
<dbReference type="PANTHER" id="PTHR43711">
    <property type="entry name" value="TWO-COMPONENT HISTIDINE KINASE"/>
    <property type="match status" value="1"/>
</dbReference>
<dbReference type="Proteomes" id="UP001207337">
    <property type="component" value="Unassembled WGS sequence"/>
</dbReference>
<evidence type="ECO:0000256" key="2">
    <source>
        <dbReference type="ARBA" id="ARBA00012438"/>
    </source>
</evidence>
<dbReference type="Pfam" id="PF00512">
    <property type="entry name" value="HisKA"/>
    <property type="match status" value="1"/>
</dbReference>
<comment type="catalytic activity">
    <reaction evidence="1">
        <text>ATP + protein L-histidine = ADP + protein N-phospho-L-histidine.</text>
        <dbReference type="EC" id="2.7.13.3"/>
    </reaction>
</comment>
<dbReference type="InterPro" id="IPR003661">
    <property type="entry name" value="HisK_dim/P_dom"/>
</dbReference>
<dbReference type="InterPro" id="IPR004358">
    <property type="entry name" value="Sig_transdc_His_kin-like_C"/>
</dbReference>
<feature type="domain" description="Histidine kinase" evidence="9">
    <location>
        <begin position="135"/>
        <end position="350"/>
    </location>
</feature>
<dbReference type="SMART" id="SM00388">
    <property type="entry name" value="HisKA"/>
    <property type="match status" value="1"/>
</dbReference>
<keyword evidence="6" id="KW-0902">Two-component regulatory system</keyword>
<feature type="coiled-coil region" evidence="7">
    <location>
        <begin position="55"/>
        <end position="135"/>
    </location>
</feature>
<keyword evidence="8" id="KW-0812">Transmembrane</keyword>
<dbReference type="InterPro" id="IPR003594">
    <property type="entry name" value="HATPase_dom"/>
</dbReference>
<dbReference type="InterPro" id="IPR050736">
    <property type="entry name" value="Sensor_HK_Regulatory"/>
</dbReference>
<dbReference type="CDD" id="cd00082">
    <property type="entry name" value="HisKA"/>
    <property type="match status" value="1"/>
</dbReference>
<keyword evidence="4" id="KW-0808">Transferase</keyword>
<comment type="caution">
    <text evidence="10">The sequence shown here is derived from an EMBL/GenBank/DDBJ whole genome shotgun (WGS) entry which is preliminary data.</text>
</comment>
<dbReference type="Pfam" id="PF02518">
    <property type="entry name" value="HATPase_c"/>
    <property type="match status" value="1"/>
</dbReference>
<protein>
    <recommendedName>
        <fullName evidence="2">histidine kinase</fullName>
        <ecNumber evidence="2">2.7.13.3</ecNumber>
    </recommendedName>
</protein>
<reference evidence="10 11" key="1">
    <citation type="submission" date="2021-11" db="EMBL/GenBank/DDBJ databases">
        <title>Aliifidinibius sp. nov., a new bacterium isolated from saline soil.</title>
        <authorList>
            <person name="Galisteo C."/>
            <person name="De La Haba R."/>
            <person name="Sanchez-Porro C."/>
            <person name="Ventosa A."/>
        </authorList>
    </citation>
    <scope>NUCLEOTIDE SEQUENCE [LARGE SCALE GENOMIC DNA]</scope>
    <source>
        <strain evidence="10 11">KACC 190600</strain>
    </source>
</reference>
<feature type="transmembrane region" description="Helical" evidence="8">
    <location>
        <begin position="82"/>
        <end position="102"/>
    </location>
</feature>
<evidence type="ECO:0000313" key="10">
    <source>
        <dbReference type="EMBL" id="MCW9712978.1"/>
    </source>
</evidence>
<keyword evidence="5 10" id="KW-0418">Kinase</keyword>
<name>A0ABT3PYQ7_9BACT</name>
<dbReference type="PRINTS" id="PR00344">
    <property type="entry name" value="BCTRLSENSOR"/>
</dbReference>
<evidence type="ECO:0000256" key="4">
    <source>
        <dbReference type="ARBA" id="ARBA00022679"/>
    </source>
</evidence>
<organism evidence="10 11">
    <name type="scientific">Fodinibius salicampi</name>
    <dbReference type="NCBI Taxonomy" id="1920655"/>
    <lineage>
        <taxon>Bacteria</taxon>
        <taxon>Pseudomonadati</taxon>
        <taxon>Balneolota</taxon>
        <taxon>Balneolia</taxon>
        <taxon>Balneolales</taxon>
        <taxon>Balneolaceae</taxon>
        <taxon>Fodinibius</taxon>
    </lineage>
</organism>
<proteinExistence type="predicted"/>
<evidence type="ECO:0000259" key="9">
    <source>
        <dbReference type="PROSITE" id="PS50109"/>
    </source>
</evidence>
<evidence type="ECO:0000256" key="5">
    <source>
        <dbReference type="ARBA" id="ARBA00022777"/>
    </source>
</evidence>
<evidence type="ECO:0000256" key="7">
    <source>
        <dbReference type="SAM" id="Coils"/>
    </source>
</evidence>
<dbReference type="InterPro" id="IPR036890">
    <property type="entry name" value="HATPase_C_sf"/>
</dbReference>
<evidence type="ECO:0000256" key="3">
    <source>
        <dbReference type="ARBA" id="ARBA00022553"/>
    </source>
</evidence>
<keyword evidence="3" id="KW-0597">Phosphoprotein</keyword>
<accession>A0ABT3PYQ7</accession>
<evidence type="ECO:0000256" key="1">
    <source>
        <dbReference type="ARBA" id="ARBA00000085"/>
    </source>
</evidence>
<keyword evidence="8" id="KW-1133">Transmembrane helix</keyword>
<sequence length="358" mass="40224">MPSSEEGSVISENSKVTVPFEIVQKGKKQSEGESKEVLDAETYEQQLAETKSHLLLVNEQEVNRLLREKQQAQEERIKAQNIGLIVGGIFIVIILISLYMLYRGKKERDQMNAVLQEERKNLEELNEVKDKLLAIASHDLRSPLSSLRGMLELFKDNKLTEKERRQMLSELEIRLDQNINLLDNLLVWARDQMSGLTINQKSLSARQITDMVMSEHHSAAEYKGVSLVNNVREDLKVKADETLLQLVLRNLISNAVKFTDEGDQIEIEAESTGNEILFMVMDSGIGIPREKQEGIFSINSKSRAGTHNEQGSGLGLGLCKEFITKMGGSISVESEEGEGTTFVFSLPIAHSEPLELKQ</sequence>
<dbReference type="EMBL" id="JAJNDC010000002">
    <property type="protein sequence ID" value="MCW9712978.1"/>
    <property type="molecule type" value="Genomic_DNA"/>
</dbReference>
<dbReference type="RefSeq" id="WP_345694262.1">
    <property type="nucleotide sequence ID" value="NZ_BAABRS010000002.1"/>
</dbReference>
<dbReference type="PROSITE" id="PS50109">
    <property type="entry name" value="HIS_KIN"/>
    <property type="match status" value="1"/>
</dbReference>
<dbReference type="InterPro" id="IPR005467">
    <property type="entry name" value="His_kinase_dom"/>
</dbReference>
<dbReference type="SMART" id="SM00387">
    <property type="entry name" value="HATPase_c"/>
    <property type="match status" value="1"/>
</dbReference>
<dbReference type="Gene3D" id="1.10.287.130">
    <property type="match status" value="1"/>
</dbReference>
<keyword evidence="7" id="KW-0175">Coiled coil</keyword>
<keyword evidence="8" id="KW-0472">Membrane</keyword>
<dbReference type="SUPFAM" id="SSF55874">
    <property type="entry name" value="ATPase domain of HSP90 chaperone/DNA topoisomerase II/histidine kinase"/>
    <property type="match status" value="1"/>
</dbReference>
<dbReference type="GO" id="GO:0016301">
    <property type="term" value="F:kinase activity"/>
    <property type="evidence" value="ECO:0007669"/>
    <property type="project" value="UniProtKB-KW"/>
</dbReference>
<keyword evidence="11" id="KW-1185">Reference proteome</keyword>
<dbReference type="InterPro" id="IPR036097">
    <property type="entry name" value="HisK_dim/P_sf"/>
</dbReference>
<dbReference type="EC" id="2.7.13.3" evidence="2"/>